<feature type="compositionally biased region" description="Low complexity" evidence="1">
    <location>
        <begin position="23"/>
        <end position="57"/>
    </location>
</feature>
<protein>
    <submittedName>
        <fullName evidence="2">Uncharacterized protein</fullName>
    </submittedName>
</protein>
<gene>
    <name evidence="2" type="ORF">OBBRIDRAFT_796865</name>
</gene>
<evidence type="ECO:0000313" key="2">
    <source>
        <dbReference type="EMBL" id="OCH86752.1"/>
    </source>
</evidence>
<proteinExistence type="predicted"/>
<accession>A0A8E2AU62</accession>
<organism evidence="2 3">
    <name type="scientific">Obba rivulosa</name>
    <dbReference type="NCBI Taxonomy" id="1052685"/>
    <lineage>
        <taxon>Eukaryota</taxon>
        <taxon>Fungi</taxon>
        <taxon>Dikarya</taxon>
        <taxon>Basidiomycota</taxon>
        <taxon>Agaricomycotina</taxon>
        <taxon>Agaricomycetes</taxon>
        <taxon>Polyporales</taxon>
        <taxon>Gelatoporiaceae</taxon>
        <taxon>Obba</taxon>
    </lineage>
</organism>
<evidence type="ECO:0000256" key="1">
    <source>
        <dbReference type="SAM" id="MobiDB-lite"/>
    </source>
</evidence>
<name>A0A8E2AU62_9APHY</name>
<dbReference type="Proteomes" id="UP000250043">
    <property type="component" value="Unassembled WGS sequence"/>
</dbReference>
<dbReference type="AlphaFoldDB" id="A0A8E2AU62"/>
<reference evidence="2 3" key="1">
    <citation type="submission" date="2016-07" db="EMBL/GenBank/DDBJ databases">
        <title>Draft genome of the white-rot fungus Obba rivulosa 3A-2.</title>
        <authorList>
            <consortium name="DOE Joint Genome Institute"/>
            <person name="Miettinen O."/>
            <person name="Riley R."/>
            <person name="Acob R."/>
            <person name="Barry K."/>
            <person name="Cullen D."/>
            <person name="De Vries R."/>
            <person name="Hainaut M."/>
            <person name="Hatakka A."/>
            <person name="Henrissat B."/>
            <person name="Hilden K."/>
            <person name="Kuo R."/>
            <person name="Labutti K."/>
            <person name="Lipzen A."/>
            <person name="Makela M.R."/>
            <person name="Sandor L."/>
            <person name="Spatafora J.W."/>
            <person name="Grigoriev I.V."/>
            <person name="Hibbett D.S."/>
        </authorList>
    </citation>
    <scope>NUCLEOTIDE SEQUENCE [LARGE SCALE GENOMIC DNA]</scope>
    <source>
        <strain evidence="2 3">3A-2</strain>
    </source>
</reference>
<feature type="region of interest" description="Disordered" evidence="1">
    <location>
        <begin position="1"/>
        <end position="57"/>
    </location>
</feature>
<keyword evidence="3" id="KW-1185">Reference proteome</keyword>
<sequence>MSVPNQDARGGALPSEPPVRKTATLVSFSSSPASTLAPPPMAAASSSRPSRPVRAPSDVFKPRFPLDPFASAHPGLSEPWFVQVDNLLSLAASAQLRRHVVLVLGGAYSVSTSFGVVGAGGSVSSACRIEPWDTCFGLHDLGRHRRGGWPSWLLRSALG</sequence>
<evidence type="ECO:0000313" key="3">
    <source>
        <dbReference type="Proteomes" id="UP000250043"/>
    </source>
</evidence>
<dbReference type="EMBL" id="KV722513">
    <property type="protein sequence ID" value="OCH86752.1"/>
    <property type="molecule type" value="Genomic_DNA"/>
</dbReference>